<sequence>MTESSTVVMPPHPGLDHLTNVEELKHKCPAFSAGCPYANMEEVDHLAVSFGEVSKCPAFQKGCPFSNRSKEEIQKMMSEIPQQHPVLNINELPSCEEGIVLVKLLNQFLTEAQRETLFGRHEVAPVKSEEEEILEDPELAAAMREGTKVVHRAAETSVFTKRFLKGEINRDEYGRYLTSLYFVYKAMEDLLRKYKDDPIVQIIHFPHELDREQALLRDLEFYYGKDRVAEVINPAAMTPAVKTYVQAMENACATNCSLLIAHSYSRYLGDLSGGQILAKRLKKHVLKLEENDSAWDSNQGLEFYYFENIGNQAEFKAFYRERLNAAKVSARTRDLIVAEAVKSFELNIAVFDEVQALSEANKLVPTIDAGASEQEEQEIVGLEEIDVKIDSVRSVRSGKGCRCSGLHWGTGMSIAVAVVAIGAAAYHQYSRRK</sequence>
<comment type="catalytic activity">
    <reaction evidence="7">
        <text>heme b + 3 reduced [NADPH--hemoprotein reductase] + 3 O2 = biliverdin IXalpha + CO + Fe(2+) + 3 oxidized [NADPH--hemoprotein reductase] + 3 H2O + H(+)</text>
        <dbReference type="Rhea" id="RHEA:21764"/>
        <dbReference type="Rhea" id="RHEA-COMP:11964"/>
        <dbReference type="Rhea" id="RHEA-COMP:11965"/>
        <dbReference type="ChEBI" id="CHEBI:15377"/>
        <dbReference type="ChEBI" id="CHEBI:15378"/>
        <dbReference type="ChEBI" id="CHEBI:15379"/>
        <dbReference type="ChEBI" id="CHEBI:17245"/>
        <dbReference type="ChEBI" id="CHEBI:29033"/>
        <dbReference type="ChEBI" id="CHEBI:57618"/>
        <dbReference type="ChEBI" id="CHEBI:57991"/>
        <dbReference type="ChEBI" id="CHEBI:58210"/>
        <dbReference type="ChEBI" id="CHEBI:60344"/>
        <dbReference type="EC" id="1.14.14.18"/>
    </reaction>
</comment>
<keyword evidence="8" id="KW-0812">Transmembrane</keyword>
<dbReference type="Proteomes" id="UP000605846">
    <property type="component" value="Unassembled WGS sequence"/>
</dbReference>
<dbReference type="SUPFAM" id="SSF48613">
    <property type="entry name" value="Heme oxygenase-like"/>
    <property type="match status" value="1"/>
</dbReference>
<dbReference type="GO" id="GO:0006788">
    <property type="term" value="P:heme oxidation"/>
    <property type="evidence" value="ECO:0007669"/>
    <property type="project" value="InterPro"/>
</dbReference>
<evidence type="ECO:0000256" key="6">
    <source>
        <dbReference type="ARBA" id="ARBA00023004"/>
    </source>
</evidence>
<accession>A0A8H7BU93</accession>
<evidence type="ECO:0000256" key="8">
    <source>
        <dbReference type="SAM" id="Phobius"/>
    </source>
</evidence>
<dbReference type="GO" id="GO:0004392">
    <property type="term" value="F:heme oxygenase (decyclizing) activity"/>
    <property type="evidence" value="ECO:0007669"/>
    <property type="project" value="UniProtKB-EC"/>
</dbReference>
<dbReference type="PRINTS" id="PR00088">
    <property type="entry name" value="HAEMOXYGNASE"/>
</dbReference>
<keyword evidence="8" id="KW-1133">Transmembrane helix</keyword>
<reference evidence="9" key="1">
    <citation type="submission" date="2020-01" db="EMBL/GenBank/DDBJ databases">
        <title>Genome Sequencing of Three Apophysomyces-Like Fungal Strains Confirms a Novel Fungal Genus in the Mucoromycota with divergent Burkholderia-like Endosymbiotic Bacteria.</title>
        <authorList>
            <person name="Stajich J.E."/>
            <person name="Macias A.M."/>
            <person name="Carter-House D."/>
            <person name="Lovett B."/>
            <person name="Kasson L.R."/>
            <person name="Berry K."/>
            <person name="Grigoriev I."/>
            <person name="Chang Y."/>
            <person name="Spatafora J."/>
            <person name="Kasson M.T."/>
        </authorList>
    </citation>
    <scope>NUCLEOTIDE SEQUENCE</scope>
    <source>
        <strain evidence="9">NRRL A-21654</strain>
    </source>
</reference>
<dbReference type="InterPro" id="IPR018207">
    <property type="entry name" value="Haem_oxygenase_CS"/>
</dbReference>
<dbReference type="EMBL" id="JABAYA010000014">
    <property type="protein sequence ID" value="KAF7730687.1"/>
    <property type="molecule type" value="Genomic_DNA"/>
</dbReference>
<dbReference type="InterPro" id="IPR016053">
    <property type="entry name" value="Haem_Oase-like"/>
</dbReference>
<keyword evidence="8" id="KW-0472">Membrane</keyword>
<comment type="caution">
    <text evidence="9">The sequence shown here is derived from an EMBL/GenBank/DDBJ whole genome shotgun (WGS) entry which is preliminary data.</text>
</comment>
<dbReference type="GO" id="GO:0006979">
    <property type="term" value="P:response to oxidative stress"/>
    <property type="evidence" value="ECO:0007669"/>
    <property type="project" value="TreeGrafter"/>
</dbReference>
<evidence type="ECO:0000256" key="1">
    <source>
        <dbReference type="ARBA" id="ARBA00006134"/>
    </source>
</evidence>
<dbReference type="OrthoDB" id="652091at2759"/>
<protein>
    <recommendedName>
        <fullName evidence="2">heme oxygenase (biliverdin-producing)</fullName>
        <ecNumber evidence="2">1.14.14.18</ecNumber>
    </recommendedName>
</protein>
<dbReference type="GO" id="GO:0046872">
    <property type="term" value="F:metal ion binding"/>
    <property type="evidence" value="ECO:0007669"/>
    <property type="project" value="UniProtKB-KW"/>
</dbReference>
<comment type="similarity">
    <text evidence="1">Belongs to the heme oxygenase family.</text>
</comment>
<name>A0A8H7BU93_9FUNG</name>
<evidence type="ECO:0000256" key="7">
    <source>
        <dbReference type="ARBA" id="ARBA00048328"/>
    </source>
</evidence>
<dbReference type="PANTHER" id="PTHR10720:SF0">
    <property type="entry name" value="HEME OXYGENASE"/>
    <property type="match status" value="1"/>
</dbReference>
<keyword evidence="10" id="KW-1185">Reference proteome</keyword>
<dbReference type="Gene3D" id="1.20.910.10">
    <property type="entry name" value="Heme oxygenase-like"/>
    <property type="match status" value="1"/>
</dbReference>
<dbReference type="GO" id="GO:0020037">
    <property type="term" value="F:heme binding"/>
    <property type="evidence" value="ECO:0007669"/>
    <property type="project" value="TreeGrafter"/>
</dbReference>
<evidence type="ECO:0000313" key="9">
    <source>
        <dbReference type="EMBL" id="KAF7730687.1"/>
    </source>
</evidence>
<keyword evidence="6" id="KW-0408">Iron</keyword>
<keyword evidence="3" id="KW-0349">Heme</keyword>
<dbReference type="EC" id="1.14.14.18" evidence="2"/>
<dbReference type="Pfam" id="PF01126">
    <property type="entry name" value="Heme_oxygenase"/>
    <property type="match status" value="1"/>
</dbReference>
<gene>
    <name evidence="9" type="ORF">EC973_001636</name>
</gene>
<evidence type="ECO:0000313" key="10">
    <source>
        <dbReference type="Proteomes" id="UP000605846"/>
    </source>
</evidence>
<evidence type="ECO:0000256" key="3">
    <source>
        <dbReference type="ARBA" id="ARBA00022617"/>
    </source>
</evidence>
<dbReference type="PROSITE" id="PS00593">
    <property type="entry name" value="HEME_OXYGENASE"/>
    <property type="match status" value="1"/>
</dbReference>
<keyword evidence="4" id="KW-0479">Metal-binding</keyword>
<dbReference type="AlphaFoldDB" id="A0A8H7BU93"/>
<dbReference type="InterPro" id="IPR002051">
    <property type="entry name" value="Haem_Oase"/>
</dbReference>
<dbReference type="CDD" id="cd19165">
    <property type="entry name" value="HemeO"/>
    <property type="match status" value="1"/>
</dbReference>
<feature type="transmembrane region" description="Helical" evidence="8">
    <location>
        <begin position="406"/>
        <end position="426"/>
    </location>
</feature>
<evidence type="ECO:0000256" key="4">
    <source>
        <dbReference type="ARBA" id="ARBA00022723"/>
    </source>
</evidence>
<keyword evidence="5" id="KW-0560">Oxidoreductase</keyword>
<organism evidence="9 10">
    <name type="scientific">Apophysomyces ossiformis</name>
    <dbReference type="NCBI Taxonomy" id="679940"/>
    <lineage>
        <taxon>Eukaryota</taxon>
        <taxon>Fungi</taxon>
        <taxon>Fungi incertae sedis</taxon>
        <taxon>Mucoromycota</taxon>
        <taxon>Mucoromycotina</taxon>
        <taxon>Mucoromycetes</taxon>
        <taxon>Mucorales</taxon>
        <taxon>Mucorineae</taxon>
        <taxon>Mucoraceae</taxon>
        <taxon>Apophysomyces</taxon>
    </lineage>
</organism>
<evidence type="ECO:0000256" key="2">
    <source>
        <dbReference type="ARBA" id="ARBA00012360"/>
    </source>
</evidence>
<dbReference type="GO" id="GO:0042167">
    <property type="term" value="P:heme catabolic process"/>
    <property type="evidence" value="ECO:0007669"/>
    <property type="project" value="TreeGrafter"/>
</dbReference>
<proteinExistence type="inferred from homology"/>
<dbReference type="InterPro" id="IPR016084">
    <property type="entry name" value="Haem_Oase-like_multi-hlx"/>
</dbReference>
<evidence type="ECO:0000256" key="5">
    <source>
        <dbReference type="ARBA" id="ARBA00023002"/>
    </source>
</evidence>
<dbReference type="PANTHER" id="PTHR10720">
    <property type="entry name" value="HEME OXYGENASE"/>
    <property type="match status" value="1"/>
</dbReference>